<dbReference type="OrthoDB" id="6250964at2759"/>
<evidence type="ECO:0008006" key="3">
    <source>
        <dbReference type="Google" id="ProtNLM"/>
    </source>
</evidence>
<dbReference type="SUPFAM" id="SSF49265">
    <property type="entry name" value="Fibronectin type III"/>
    <property type="match status" value="1"/>
</dbReference>
<dbReference type="InterPro" id="IPR036179">
    <property type="entry name" value="Ig-like_dom_sf"/>
</dbReference>
<organism evidence="1 2">
    <name type="scientific">Haemaphysalis longicornis</name>
    <name type="common">Bush tick</name>
    <dbReference type="NCBI Taxonomy" id="44386"/>
    <lineage>
        <taxon>Eukaryota</taxon>
        <taxon>Metazoa</taxon>
        <taxon>Ecdysozoa</taxon>
        <taxon>Arthropoda</taxon>
        <taxon>Chelicerata</taxon>
        <taxon>Arachnida</taxon>
        <taxon>Acari</taxon>
        <taxon>Parasitiformes</taxon>
        <taxon>Ixodida</taxon>
        <taxon>Ixodoidea</taxon>
        <taxon>Ixodidae</taxon>
        <taxon>Haemaphysalinae</taxon>
        <taxon>Haemaphysalis</taxon>
    </lineage>
</organism>
<evidence type="ECO:0000313" key="2">
    <source>
        <dbReference type="Proteomes" id="UP000821853"/>
    </source>
</evidence>
<accession>A0A9J6G0B7</accession>
<dbReference type="VEuPathDB" id="VectorBase:HLOH_041663"/>
<dbReference type="InterPro" id="IPR036116">
    <property type="entry name" value="FN3_sf"/>
</dbReference>
<dbReference type="Proteomes" id="UP000821853">
    <property type="component" value="Chromosome 2"/>
</dbReference>
<dbReference type="OMA" id="FEWMANT"/>
<sequence length="238" mass="25769">MYFGENRRKNAVLIFTTFSVINCADAPECVTDAGPVDEYAASRELRVACEVRANPSDELHFEWMANTTRRVGRINSLSVNGTRALARAVAGRELEYGRLHCWASNSIGKQRDPCVFHIVPPAPPGSLHNCTVTRQDGDNIAVTCTASSTGGLPVTYFAELLAFRGASSTVPPIPVHNTSDDRRPHFGFTGLPRVGVLLVRVYAANSQGRSAVTELRFSAGGFRLQHEPKPSGTIGEQG</sequence>
<gene>
    <name evidence="1" type="ORF">HPB48_023114</name>
</gene>
<comment type="caution">
    <text evidence="1">The sequence shown here is derived from an EMBL/GenBank/DDBJ whole genome shotgun (WGS) entry which is preliminary data.</text>
</comment>
<reference evidence="1 2" key="1">
    <citation type="journal article" date="2020" name="Cell">
        <title>Large-Scale Comparative Analyses of Tick Genomes Elucidate Their Genetic Diversity and Vector Capacities.</title>
        <authorList>
            <consortium name="Tick Genome and Microbiome Consortium (TIGMIC)"/>
            <person name="Jia N."/>
            <person name="Wang J."/>
            <person name="Shi W."/>
            <person name="Du L."/>
            <person name="Sun Y."/>
            <person name="Zhan W."/>
            <person name="Jiang J.F."/>
            <person name="Wang Q."/>
            <person name="Zhang B."/>
            <person name="Ji P."/>
            <person name="Bell-Sakyi L."/>
            <person name="Cui X.M."/>
            <person name="Yuan T.T."/>
            <person name="Jiang B.G."/>
            <person name="Yang W.F."/>
            <person name="Lam T.T."/>
            <person name="Chang Q.C."/>
            <person name="Ding S.J."/>
            <person name="Wang X.J."/>
            <person name="Zhu J.G."/>
            <person name="Ruan X.D."/>
            <person name="Zhao L."/>
            <person name="Wei J.T."/>
            <person name="Ye R.Z."/>
            <person name="Que T.C."/>
            <person name="Du C.H."/>
            <person name="Zhou Y.H."/>
            <person name="Cheng J.X."/>
            <person name="Dai P.F."/>
            <person name="Guo W.B."/>
            <person name="Han X.H."/>
            <person name="Huang E.J."/>
            <person name="Li L.F."/>
            <person name="Wei W."/>
            <person name="Gao Y.C."/>
            <person name="Liu J.Z."/>
            <person name="Shao H.Z."/>
            <person name="Wang X."/>
            <person name="Wang C.C."/>
            <person name="Yang T.C."/>
            <person name="Huo Q.B."/>
            <person name="Li W."/>
            <person name="Chen H.Y."/>
            <person name="Chen S.E."/>
            <person name="Zhou L.G."/>
            <person name="Ni X.B."/>
            <person name="Tian J.H."/>
            <person name="Sheng Y."/>
            <person name="Liu T."/>
            <person name="Pan Y.S."/>
            <person name="Xia L.Y."/>
            <person name="Li J."/>
            <person name="Zhao F."/>
            <person name="Cao W.C."/>
        </authorList>
    </citation>
    <scope>NUCLEOTIDE SEQUENCE [LARGE SCALE GENOMIC DNA]</scope>
    <source>
        <strain evidence="1">HaeL-2018</strain>
    </source>
</reference>
<proteinExistence type="predicted"/>
<dbReference type="PANTHER" id="PTHR23278:SF19">
    <property type="entry name" value="OBSCURIN"/>
    <property type="match status" value="1"/>
</dbReference>
<evidence type="ECO:0000313" key="1">
    <source>
        <dbReference type="EMBL" id="KAH9367804.1"/>
    </source>
</evidence>
<dbReference type="PANTHER" id="PTHR23278">
    <property type="entry name" value="SIDESTEP PROTEIN"/>
    <property type="match status" value="1"/>
</dbReference>
<dbReference type="EMBL" id="JABSTR010000004">
    <property type="protein sequence ID" value="KAH9367804.1"/>
    <property type="molecule type" value="Genomic_DNA"/>
</dbReference>
<dbReference type="SUPFAM" id="SSF48726">
    <property type="entry name" value="Immunoglobulin"/>
    <property type="match status" value="1"/>
</dbReference>
<name>A0A9J6G0B7_HAELO</name>
<protein>
    <recommendedName>
        <fullName evidence="3">Ig-like domain-containing protein</fullName>
    </recommendedName>
</protein>
<dbReference type="AlphaFoldDB" id="A0A9J6G0B7"/>
<keyword evidence="2" id="KW-1185">Reference proteome</keyword>